<evidence type="ECO:0000256" key="2">
    <source>
        <dbReference type="RuleBase" id="RU003995"/>
    </source>
</evidence>
<keyword evidence="5" id="KW-1185">Reference proteome</keyword>
<dbReference type="Proteomes" id="UP001396334">
    <property type="component" value="Unassembled WGS sequence"/>
</dbReference>
<feature type="compositionally biased region" description="Basic and acidic residues" evidence="3">
    <location>
        <begin position="1"/>
        <end position="11"/>
    </location>
</feature>
<feature type="compositionally biased region" description="Basic and acidic residues" evidence="3">
    <location>
        <begin position="100"/>
        <end position="110"/>
    </location>
</feature>
<feature type="region of interest" description="Disordered" evidence="3">
    <location>
        <begin position="1"/>
        <end position="163"/>
    </location>
</feature>
<dbReference type="EMBL" id="JBBPBN010000057">
    <property type="protein sequence ID" value="KAK8989087.1"/>
    <property type="molecule type" value="Genomic_DNA"/>
</dbReference>
<gene>
    <name evidence="4" type="ORF">V6N11_030455</name>
</gene>
<comment type="caution">
    <text evidence="4">The sequence shown here is derived from an EMBL/GenBank/DDBJ whole genome shotgun (WGS) entry which is preliminary data.</text>
</comment>
<evidence type="ECO:0000256" key="1">
    <source>
        <dbReference type="ARBA" id="ARBA00008403"/>
    </source>
</evidence>
<feature type="compositionally biased region" description="Basic and acidic residues" evidence="3">
    <location>
        <begin position="65"/>
        <end position="80"/>
    </location>
</feature>
<dbReference type="InterPro" id="IPR030513">
    <property type="entry name" value="Dehydrin_CS"/>
</dbReference>
<evidence type="ECO:0000313" key="5">
    <source>
        <dbReference type="Proteomes" id="UP001396334"/>
    </source>
</evidence>
<protein>
    <recommendedName>
        <fullName evidence="6">Dehydrin</fullName>
    </recommendedName>
</protein>
<feature type="compositionally biased region" description="Basic and acidic residues" evidence="3">
    <location>
        <begin position="24"/>
        <end position="58"/>
    </location>
</feature>
<dbReference type="PROSITE" id="PS00823">
    <property type="entry name" value="DEHYDRIN_2"/>
    <property type="match status" value="1"/>
</dbReference>
<evidence type="ECO:0008006" key="6">
    <source>
        <dbReference type="Google" id="ProtNLM"/>
    </source>
</evidence>
<reference evidence="4 5" key="1">
    <citation type="journal article" date="2024" name="G3 (Bethesda)">
        <title>Genome assembly of Hibiscus sabdariffa L. provides insights into metabolisms of medicinal natural products.</title>
        <authorList>
            <person name="Kim T."/>
        </authorList>
    </citation>
    <scope>NUCLEOTIDE SEQUENCE [LARGE SCALE GENOMIC DNA]</scope>
    <source>
        <strain evidence="4">TK-2024</strain>
        <tissue evidence="4">Old leaves</tissue>
    </source>
</reference>
<dbReference type="Pfam" id="PF00257">
    <property type="entry name" value="Dehydrin"/>
    <property type="match status" value="1"/>
</dbReference>
<organism evidence="4 5">
    <name type="scientific">Hibiscus sabdariffa</name>
    <name type="common">roselle</name>
    <dbReference type="NCBI Taxonomy" id="183260"/>
    <lineage>
        <taxon>Eukaryota</taxon>
        <taxon>Viridiplantae</taxon>
        <taxon>Streptophyta</taxon>
        <taxon>Embryophyta</taxon>
        <taxon>Tracheophyta</taxon>
        <taxon>Spermatophyta</taxon>
        <taxon>Magnoliopsida</taxon>
        <taxon>eudicotyledons</taxon>
        <taxon>Gunneridae</taxon>
        <taxon>Pentapetalae</taxon>
        <taxon>rosids</taxon>
        <taxon>malvids</taxon>
        <taxon>Malvales</taxon>
        <taxon>Malvaceae</taxon>
        <taxon>Malvoideae</taxon>
        <taxon>Hibiscus</taxon>
    </lineage>
</organism>
<proteinExistence type="inferred from homology"/>
<evidence type="ECO:0000256" key="3">
    <source>
        <dbReference type="SAM" id="MobiDB-lite"/>
    </source>
</evidence>
<sequence>MAEEHTNKSPEVETNVAGEEEVESTDRGLFDFMGKKEEDKPQEEVPVTEFDKVKIEETKAEEEGEEKKKHGLLEKLHRSDSSSSSPETPEKKGFLKKIKEKLPVQHKKAEVVSAPPPVPPTAAAAELHHEGDAKEKKGILEKIKEKLPGYHSKTDEEKEKDKA</sequence>
<comment type="similarity">
    <text evidence="1 2">Belongs to the plant dehydrin family.</text>
</comment>
<dbReference type="PANTHER" id="PTHR33346:SF2">
    <property type="entry name" value="DEHYDRIN ERD14"/>
    <property type="match status" value="1"/>
</dbReference>
<accession>A0ABR2PL91</accession>
<dbReference type="InterPro" id="IPR000167">
    <property type="entry name" value="Dehydrin"/>
</dbReference>
<feature type="compositionally biased region" description="Basic and acidic residues" evidence="3">
    <location>
        <begin position="126"/>
        <end position="163"/>
    </location>
</feature>
<name>A0ABR2PL91_9ROSI</name>
<evidence type="ECO:0000313" key="4">
    <source>
        <dbReference type="EMBL" id="KAK8989087.1"/>
    </source>
</evidence>
<dbReference type="PANTHER" id="PTHR33346">
    <property type="entry name" value="DEHYDRIN XERO 2-RELATED"/>
    <property type="match status" value="1"/>
</dbReference>